<protein>
    <submittedName>
        <fullName evidence="3">YrhK family protein</fullName>
    </submittedName>
</protein>
<name>A0A6M4MDU9_9ALTE</name>
<keyword evidence="1" id="KW-1133">Transmembrane helix</keyword>
<feature type="transmembrane region" description="Helical" evidence="1">
    <location>
        <begin position="12"/>
        <end position="31"/>
    </location>
</feature>
<reference evidence="4" key="1">
    <citation type="submission" date="2014-12" db="EMBL/GenBank/DDBJ databases">
        <title>Complete genome sequence of a multi-drug resistant Klebsiella pneumoniae.</title>
        <authorList>
            <person name="Hua X."/>
            <person name="Chen Q."/>
            <person name="Li X."/>
            <person name="Feng Y."/>
            <person name="Ruan Z."/>
            <person name="Yu Y."/>
        </authorList>
    </citation>
    <scope>NUCLEOTIDE SEQUENCE [LARGE SCALE GENOMIC DNA]</scope>
    <source>
        <strain evidence="4">5.12</strain>
    </source>
</reference>
<dbReference type="KEGG" id="apel:CA267_011065"/>
<dbReference type="EMBL" id="CP052766">
    <property type="protein sequence ID" value="QJR81282.1"/>
    <property type="molecule type" value="Genomic_DNA"/>
</dbReference>
<keyword evidence="4" id="KW-1185">Reference proteome</keyword>
<feature type="domain" description="YrhK" evidence="2">
    <location>
        <begin position="15"/>
        <end position="62"/>
    </location>
</feature>
<accession>A0A6M4MDU9</accession>
<dbReference type="OrthoDB" id="6388996at2"/>
<evidence type="ECO:0000313" key="4">
    <source>
        <dbReference type="Proteomes" id="UP000219285"/>
    </source>
</evidence>
<evidence type="ECO:0000259" key="2">
    <source>
        <dbReference type="Pfam" id="PF14145"/>
    </source>
</evidence>
<keyword evidence="1" id="KW-0472">Membrane</keyword>
<evidence type="ECO:0000256" key="1">
    <source>
        <dbReference type="SAM" id="Phobius"/>
    </source>
</evidence>
<gene>
    <name evidence="3" type="ORF">CA267_011065</name>
</gene>
<feature type="transmembrane region" description="Helical" evidence="1">
    <location>
        <begin position="37"/>
        <end position="61"/>
    </location>
</feature>
<keyword evidence="1" id="KW-0812">Transmembrane</keyword>
<sequence length="71" mass="7711">MKDLLFGKQNLLNGINILASLAFFFGSALFLPRFAQYATVGVWLFMTGSLLMFVVSVCGCIRSRQASQSGG</sequence>
<organism evidence="3 4">
    <name type="scientific">Alteromonas pelagimontana</name>
    <dbReference type="NCBI Taxonomy" id="1858656"/>
    <lineage>
        <taxon>Bacteria</taxon>
        <taxon>Pseudomonadati</taxon>
        <taxon>Pseudomonadota</taxon>
        <taxon>Gammaproteobacteria</taxon>
        <taxon>Alteromonadales</taxon>
        <taxon>Alteromonadaceae</taxon>
        <taxon>Alteromonas/Salinimonas group</taxon>
        <taxon>Alteromonas</taxon>
    </lineage>
</organism>
<dbReference type="InterPro" id="IPR025424">
    <property type="entry name" value="YrhK_domain"/>
</dbReference>
<evidence type="ECO:0000313" key="3">
    <source>
        <dbReference type="EMBL" id="QJR81282.1"/>
    </source>
</evidence>
<proteinExistence type="predicted"/>
<dbReference type="Pfam" id="PF14145">
    <property type="entry name" value="YrhK"/>
    <property type="match status" value="1"/>
</dbReference>
<reference evidence="3 4" key="2">
    <citation type="submission" date="2020-04" db="EMBL/GenBank/DDBJ databases">
        <title>Complete genome sequence of Alteromonas pelagimontana 5.12T.</title>
        <authorList>
            <person name="Sinha R.K."/>
            <person name="Krishnan K.P."/>
            <person name="Kurian J.P."/>
        </authorList>
    </citation>
    <scope>NUCLEOTIDE SEQUENCE [LARGE SCALE GENOMIC DNA]</scope>
    <source>
        <strain evidence="3 4">5.12</strain>
    </source>
</reference>
<dbReference type="RefSeq" id="WP_075607424.1">
    <property type="nucleotide sequence ID" value="NZ_CP052766.1"/>
</dbReference>
<dbReference type="Proteomes" id="UP000219285">
    <property type="component" value="Chromosome"/>
</dbReference>
<dbReference type="AlphaFoldDB" id="A0A6M4MDU9"/>